<dbReference type="InterPro" id="IPR036396">
    <property type="entry name" value="Cyt_P450_sf"/>
</dbReference>
<dbReference type="Proteomes" id="UP000594261">
    <property type="component" value="Chromosome 4"/>
</dbReference>
<evidence type="ECO:0008006" key="12">
    <source>
        <dbReference type="Google" id="ProtNLM"/>
    </source>
</evidence>
<reference evidence="10 11" key="1">
    <citation type="journal article" date="2016" name="G3 (Bethesda)">
        <title>First Draft Assembly and Annotation of the Genome of a California Endemic Oak Quercus lobata Nee (Fagaceae).</title>
        <authorList>
            <person name="Sork V.L."/>
            <person name="Fitz-Gibbon S.T."/>
            <person name="Puiu D."/>
            <person name="Crepeau M."/>
            <person name="Gugger P.F."/>
            <person name="Sherman R."/>
            <person name="Stevens K."/>
            <person name="Langley C.H."/>
            <person name="Pellegrini M."/>
            <person name="Salzberg S.L."/>
        </authorList>
    </citation>
    <scope>NUCLEOTIDE SEQUENCE [LARGE SCALE GENOMIC DNA]</scope>
    <source>
        <strain evidence="10 11">cv. SW786</strain>
    </source>
</reference>
<dbReference type="Pfam" id="PF00067">
    <property type="entry name" value="p450"/>
    <property type="match status" value="1"/>
</dbReference>
<dbReference type="PROSITE" id="PS00086">
    <property type="entry name" value="CYTOCHROME_P450"/>
    <property type="match status" value="1"/>
</dbReference>
<proteinExistence type="inferred from homology"/>
<keyword evidence="8" id="KW-0560">Oxidoreductase</keyword>
<dbReference type="InterPro" id="IPR017972">
    <property type="entry name" value="Cyt_P450_CS"/>
</dbReference>
<keyword evidence="6 9" id="KW-0472">Membrane</keyword>
<dbReference type="Gramene" id="QL04p005150:mrna">
    <property type="protein sequence ID" value="QL04p005150:mrna"/>
    <property type="gene ID" value="QL04p005150"/>
</dbReference>
<dbReference type="AlphaFoldDB" id="A0A7N2LCV8"/>
<dbReference type="InParanoid" id="A0A7N2LCV8"/>
<evidence type="ECO:0000256" key="4">
    <source>
        <dbReference type="ARBA" id="ARBA00022723"/>
    </source>
</evidence>
<evidence type="ECO:0000256" key="2">
    <source>
        <dbReference type="ARBA" id="ARBA00004167"/>
    </source>
</evidence>
<organism evidence="10 11">
    <name type="scientific">Quercus lobata</name>
    <name type="common">Valley oak</name>
    <dbReference type="NCBI Taxonomy" id="97700"/>
    <lineage>
        <taxon>Eukaryota</taxon>
        <taxon>Viridiplantae</taxon>
        <taxon>Streptophyta</taxon>
        <taxon>Embryophyta</taxon>
        <taxon>Tracheophyta</taxon>
        <taxon>Spermatophyta</taxon>
        <taxon>Magnoliopsida</taxon>
        <taxon>eudicotyledons</taxon>
        <taxon>Gunneridae</taxon>
        <taxon>Pentapetalae</taxon>
        <taxon>rosids</taxon>
        <taxon>fabids</taxon>
        <taxon>Fagales</taxon>
        <taxon>Fagaceae</taxon>
        <taxon>Quercus</taxon>
    </lineage>
</organism>
<keyword evidence="3 9" id="KW-0812">Transmembrane</keyword>
<evidence type="ECO:0000313" key="11">
    <source>
        <dbReference type="Proteomes" id="UP000594261"/>
    </source>
</evidence>
<dbReference type="Gene3D" id="1.10.630.10">
    <property type="entry name" value="Cytochrome P450"/>
    <property type="match status" value="1"/>
</dbReference>
<evidence type="ECO:0000256" key="8">
    <source>
        <dbReference type="RuleBase" id="RU000461"/>
    </source>
</evidence>
<evidence type="ECO:0000256" key="1">
    <source>
        <dbReference type="ARBA" id="ARBA00001971"/>
    </source>
</evidence>
<evidence type="ECO:0000313" key="10">
    <source>
        <dbReference type="EnsemblPlants" id="QL04p005150:mrna"/>
    </source>
</evidence>
<dbReference type="OMA" id="AKLCFGD"/>
<dbReference type="KEGG" id="qlo:115987797"/>
<keyword evidence="7 8" id="KW-0408">Iron</keyword>
<dbReference type="InterPro" id="IPR002401">
    <property type="entry name" value="Cyt_P450_E_grp-I"/>
</dbReference>
<dbReference type="EMBL" id="LRBV02000004">
    <property type="status" value="NOT_ANNOTATED_CDS"/>
    <property type="molecule type" value="Genomic_DNA"/>
</dbReference>
<keyword evidence="5 9" id="KW-1133">Transmembrane helix</keyword>
<dbReference type="InterPro" id="IPR001128">
    <property type="entry name" value="Cyt_P450"/>
</dbReference>
<name>A0A7N2LCV8_QUELO</name>
<dbReference type="RefSeq" id="XP_030967267.1">
    <property type="nucleotide sequence ID" value="XM_031111407.1"/>
</dbReference>
<comment type="similarity">
    <text evidence="8">Belongs to the cytochrome P450 family.</text>
</comment>
<comment type="subcellular location">
    <subcellularLocation>
        <location evidence="2">Membrane</location>
        <topology evidence="2">Single-pass membrane protein</topology>
    </subcellularLocation>
</comment>
<feature type="binding site" description="axial binding residue" evidence="7">
    <location>
        <position position="446"/>
    </location>
    <ligand>
        <name>heme</name>
        <dbReference type="ChEBI" id="CHEBI:30413"/>
    </ligand>
    <ligandPart>
        <name>Fe</name>
        <dbReference type="ChEBI" id="CHEBI:18248"/>
    </ligandPart>
</feature>
<dbReference type="PRINTS" id="PR00463">
    <property type="entry name" value="EP450I"/>
</dbReference>
<feature type="transmembrane region" description="Helical" evidence="9">
    <location>
        <begin position="15"/>
        <end position="32"/>
    </location>
</feature>
<gene>
    <name evidence="10" type="primary">LOC115987797</name>
</gene>
<dbReference type="PRINTS" id="PR00385">
    <property type="entry name" value="P450"/>
</dbReference>
<keyword evidence="11" id="KW-1185">Reference proteome</keyword>
<protein>
    <recommendedName>
        <fullName evidence="12">Cytochrome P450</fullName>
    </recommendedName>
</protein>
<evidence type="ECO:0000256" key="9">
    <source>
        <dbReference type="SAM" id="Phobius"/>
    </source>
</evidence>
<evidence type="ECO:0000256" key="5">
    <source>
        <dbReference type="ARBA" id="ARBA00022989"/>
    </source>
</evidence>
<dbReference type="PANTHER" id="PTHR24298">
    <property type="entry name" value="FLAVONOID 3'-MONOOXYGENASE-RELATED"/>
    <property type="match status" value="1"/>
</dbReference>
<dbReference type="FunCoup" id="A0A7N2LCV8">
    <property type="interactions" value="150"/>
</dbReference>
<dbReference type="GO" id="GO:0016709">
    <property type="term" value="F:oxidoreductase activity, acting on paired donors, with incorporation or reduction of molecular oxygen, NAD(P)H as one donor, and incorporation of one atom of oxygen"/>
    <property type="evidence" value="ECO:0007669"/>
    <property type="project" value="TreeGrafter"/>
</dbReference>
<reference evidence="10" key="2">
    <citation type="submission" date="2021-01" db="UniProtKB">
        <authorList>
            <consortium name="EnsemblPlants"/>
        </authorList>
    </citation>
    <scope>IDENTIFICATION</scope>
</reference>
<sequence length="509" mass="58293">MAVHRLLNIATIIDIQYYFLCFLLYFLSALLLKSFFKTKTPLNLPPSPPALPIIGHLYLLDPSLFQSFHNLSNKYGPLLYLRLGASRCLSISTASMATEIFKTNDLVFANRPSFAFVDKLPYKNYGLFVAPYGDCWRFFKKLCKNELLSAHQVEKSRDIRREEMIRFLHKVLESGKKKQVLDMSSELMKLTNNSTCRVVMSIRCSDDNDEAEKIRQLVKETTEVSAKVSFGDVLGPLRFLVFWFYGKQAVDVILTYDEILERVLKQHEENPNVENEDFVDILLKVYRDDKAEFKINRTHLKAFLLVLFLGGTSSSAEAMQWTIAELINHPDVFNKVREEIKVVVGSSRLVEDSDIPSLPYLQAVVKEVLRLHPPWPIVIRECRQDCKIKDFDILEKTMMAINVYTIMRDANVWNCPNDFCPERFLVSLEKEDVMKYIPFGAGRRVCPGSKLALSLVHTTIAAMVQCFDWKVGGEEDHAKVNMQVGPGITQPMAQPLICLPVVHFNPFTS</sequence>
<dbReference type="OrthoDB" id="1103324at2759"/>
<dbReference type="GO" id="GO:0020037">
    <property type="term" value="F:heme binding"/>
    <property type="evidence" value="ECO:0007669"/>
    <property type="project" value="InterPro"/>
</dbReference>
<evidence type="ECO:0000256" key="7">
    <source>
        <dbReference type="PIRSR" id="PIRSR602401-1"/>
    </source>
</evidence>
<comment type="cofactor">
    <cofactor evidence="1 7">
        <name>heme</name>
        <dbReference type="ChEBI" id="CHEBI:30413"/>
    </cofactor>
</comment>
<dbReference type="SUPFAM" id="SSF48264">
    <property type="entry name" value="Cytochrome P450"/>
    <property type="match status" value="1"/>
</dbReference>
<evidence type="ECO:0000256" key="3">
    <source>
        <dbReference type="ARBA" id="ARBA00022692"/>
    </source>
</evidence>
<dbReference type="InterPro" id="IPR051103">
    <property type="entry name" value="Plant_metabolite_P450s"/>
</dbReference>
<dbReference type="GO" id="GO:0016020">
    <property type="term" value="C:membrane"/>
    <property type="evidence" value="ECO:0007669"/>
    <property type="project" value="UniProtKB-SubCell"/>
</dbReference>
<keyword evidence="7 8" id="KW-0349">Heme</keyword>
<dbReference type="GeneID" id="115987797"/>
<accession>A0A7N2LCV8</accession>
<evidence type="ECO:0000256" key="6">
    <source>
        <dbReference type="ARBA" id="ARBA00023136"/>
    </source>
</evidence>
<dbReference type="PANTHER" id="PTHR24298:SF59">
    <property type="entry name" value="CYTOCHROME P450, FAMILY 705, SUBFAMILY A, POLYPEPTIDE 25-RELATED"/>
    <property type="match status" value="1"/>
</dbReference>
<dbReference type="GO" id="GO:0005506">
    <property type="term" value="F:iron ion binding"/>
    <property type="evidence" value="ECO:0007669"/>
    <property type="project" value="InterPro"/>
</dbReference>
<keyword evidence="4 7" id="KW-0479">Metal-binding</keyword>
<keyword evidence="8" id="KW-0503">Monooxygenase</keyword>
<dbReference type="EnsemblPlants" id="QL04p005150:mrna">
    <property type="protein sequence ID" value="QL04p005150:mrna"/>
    <property type="gene ID" value="QL04p005150"/>
</dbReference>